<organism evidence="2 3">
    <name type="scientific">Romanomermis culicivorax</name>
    <name type="common">Nematode worm</name>
    <dbReference type="NCBI Taxonomy" id="13658"/>
    <lineage>
        <taxon>Eukaryota</taxon>
        <taxon>Metazoa</taxon>
        <taxon>Ecdysozoa</taxon>
        <taxon>Nematoda</taxon>
        <taxon>Enoplea</taxon>
        <taxon>Dorylaimia</taxon>
        <taxon>Mermithida</taxon>
        <taxon>Mermithoidea</taxon>
        <taxon>Mermithidae</taxon>
        <taxon>Romanomermis</taxon>
    </lineage>
</organism>
<reference evidence="3" key="1">
    <citation type="submission" date="2022-11" db="UniProtKB">
        <authorList>
            <consortium name="WormBaseParasite"/>
        </authorList>
    </citation>
    <scope>IDENTIFICATION</scope>
</reference>
<dbReference type="GO" id="GO:0005737">
    <property type="term" value="C:cytoplasm"/>
    <property type="evidence" value="ECO:0007669"/>
    <property type="project" value="TreeGrafter"/>
</dbReference>
<dbReference type="AlphaFoldDB" id="A0A915IK61"/>
<proteinExistence type="predicted"/>
<dbReference type="GO" id="GO:0003730">
    <property type="term" value="F:mRNA 3'-UTR binding"/>
    <property type="evidence" value="ECO:0007669"/>
    <property type="project" value="TreeGrafter"/>
</dbReference>
<dbReference type="PANTHER" id="PTHR12962:SF1">
    <property type="entry name" value="COLD SHOCK DOMAIN-CONTAINING PROTEIN CG9705"/>
    <property type="match status" value="1"/>
</dbReference>
<dbReference type="InterPro" id="IPR052069">
    <property type="entry name" value="Ca-reg_mRNA-binding_domain"/>
</dbReference>
<dbReference type="Gene3D" id="2.40.50.140">
    <property type="entry name" value="Nucleic acid-binding proteins"/>
    <property type="match status" value="1"/>
</dbReference>
<accession>A0A915IK61</accession>
<name>A0A915IK61_ROMCU</name>
<feature type="domain" description="CSD" evidence="1">
    <location>
        <begin position="11"/>
        <end position="46"/>
    </location>
</feature>
<dbReference type="InterPro" id="IPR012340">
    <property type="entry name" value="NA-bd_OB-fold"/>
</dbReference>
<dbReference type="GO" id="GO:0043488">
    <property type="term" value="P:regulation of mRNA stability"/>
    <property type="evidence" value="ECO:0007669"/>
    <property type="project" value="TreeGrafter"/>
</dbReference>
<dbReference type="InterPro" id="IPR002059">
    <property type="entry name" value="CSP_DNA-bd"/>
</dbReference>
<keyword evidence="2" id="KW-1185">Reference proteome</keyword>
<sequence>SERAAQGPLYHGIVKFFCRQRGYGYITPKNADNDDLFVHISDADSELLCTSFMK</sequence>
<dbReference type="WBParaSite" id="nRc.2.0.1.t14254-RA">
    <property type="protein sequence ID" value="nRc.2.0.1.t14254-RA"/>
    <property type="gene ID" value="nRc.2.0.1.g14254"/>
</dbReference>
<dbReference type="PANTHER" id="PTHR12962">
    <property type="entry name" value="CALCIUM-REGULATED HEAT STABLE PROTEIN CRHSP-24-RELATED"/>
    <property type="match status" value="1"/>
</dbReference>
<dbReference type="Pfam" id="PF00313">
    <property type="entry name" value="CSD"/>
    <property type="match status" value="1"/>
</dbReference>
<protein>
    <submittedName>
        <fullName evidence="3">CSD domain-containing protein</fullName>
    </submittedName>
</protein>
<evidence type="ECO:0000313" key="2">
    <source>
        <dbReference type="Proteomes" id="UP000887565"/>
    </source>
</evidence>
<evidence type="ECO:0000313" key="3">
    <source>
        <dbReference type="WBParaSite" id="nRc.2.0.1.t14254-RA"/>
    </source>
</evidence>
<evidence type="ECO:0000259" key="1">
    <source>
        <dbReference type="Pfam" id="PF00313"/>
    </source>
</evidence>
<dbReference type="Proteomes" id="UP000887565">
    <property type="component" value="Unplaced"/>
</dbReference>
<dbReference type="SUPFAM" id="SSF50249">
    <property type="entry name" value="Nucleic acid-binding proteins"/>
    <property type="match status" value="1"/>
</dbReference>